<proteinExistence type="predicted"/>
<keyword evidence="4 6" id="KW-1133">Transmembrane helix</keyword>
<feature type="transmembrane region" description="Helical" evidence="6">
    <location>
        <begin position="20"/>
        <end position="38"/>
    </location>
</feature>
<evidence type="ECO:0000256" key="4">
    <source>
        <dbReference type="ARBA" id="ARBA00022989"/>
    </source>
</evidence>
<evidence type="ECO:0000256" key="5">
    <source>
        <dbReference type="ARBA" id="ARBA00023136"/>
    </source>
</evidence>
<name>A0A0B7GSW4_TREPH</name>
<feature type="transmembrane region" description="Helical" evidence="6">
    <location>
        <begin position="280"/>
        <end position="298"/>
    </location>
</feature>
<dbReference type="Pfam" id="PF02653">
    <property type="entry name" value="BPD_transp_2"/>
    <property type="match status" value="1"/>
</dbReference>
<accession>A0A0B7GSW4</accession>
<keyword evidence="2" id="KW-1003">Cell membrane</keyword>
<evidence type="ECO:0000313" key="10">
    <source>
        <dbReference type="Proteomes" id="UP000323594"/>
    </source>
</evidence>
<feature type="transmembrane region" description="Helical" evidence="6">
    <location>
        <begin position="231"/>
        <end position="249"/>
    </location>
</feature>
<evidence type="ECO:0000313" key="8">
    <source>
        <dbReference type="EMBL" id="QEJ98128.1"/>
    </source>
</evidence>
<sequence length="335" mass="34911">MNGKTANTIDTKKLASLIQTYGIVLVLIIMIIVISILNPRFLGVTNLFNVLSQTAIYGILALGMTFVITSQGIDLSVGSVLALAGCVAASFAQVSGASQKYFPNMGQMPLIVPILLCLLVGSLSGALNGWLIAATKIPPFIATLGMHTVARGLVLVYTGGIPISNLLPAFDSIGQGKIFGYIPVAVLVYIFMILISWVLLHNTKFGKAVYALGGNKRAAEISGVNVSRTLIIIYAYCGLLASVAAIVYAGRAGSMHPSAATGYELTAVAATTVGGTSHTGGIGTIWGAVIGALLISVLRNGLTLLSVSSYWQQIAEGVIIVAAVIVDMRKNRGKK</sequence>
<gene>
    <name evidence="7" type="primary">rbsC</name>
    <name evidence="8" type="ORF">FUT82_09035</name>
    <name evidence="7" type="ORF">TPHV1_20075</name>
</gene>
<feature type="transmembrane region" description="Helical" evidence="6">
    <location>
        <begin position="310"/>
        <end position="328"/>
    </location>
</feature>
<dbReference type="Proteomes" id="UP000042527">
    <property type="component" value="Unassembled WGS sequence"/>
</dbReference>
<dbReference type="CDD" id="cd06579">
    <property type="entry name" value="TM_PBP1_transp_AraH_like"/>
    <property type="match status" value="1"/>
</dbReference>
<feature type="transmembrane region" description="Helical" evidence="6">
    <location>
        <begin position="137"/>
        <end position="157"/>
    </location>
</feature>
<dbReference type="AlphaFoldDB" id="A0A0B7GSW4"/>
<feature type="transmembrane region" description="Helical" evidence="6">
    <location>
        <begin position="110"/>
        <end position="131"/>
    </location>
</feature>
<keyword evidence="3 6" id="KW-0812">Transmembrane</keyword>
<dbReference type="InterPro" id="IPR001851">
    <property type="entry name" value="ABC_transp_permease"/>
</dbReference>
<reference evidence="8 10" key="3">
    <citation type="submission" date="2019-08" db="EMBL/GenBank/DDBJ databases">
        <authorList>
            <person name="Kuhnert P."/>
        </authorList>
    </citation>
    <scope>NUCLEOTIDE SEQUENCE [LARGE SCALE GENOMIC DNA]</scope>
    <source>
        <strain evidence="8 10">B36.5</strain>
    </source>
</reference>
<keyword evidence="5 6" id="KW-0472">Membrane</keyword>
<keyword evidence="9" id="KW-1185">Reference proteome</keyword>
<comment type="subcellular location">
    <subcellularLocation>
        <location evidence="1">Cell membrane</location>
        <topology evidence="1">Multi-pass membrane protein</topology>
    </subcellularLocation>
</comment>
<reference evidence="9" key="2">
    <citation type="submission" date="2015-01" db="EMBL/GenBank/DDBJ databases">
        <authorList>
            <person name="Manzoor Shahid"/>
            <person name="Zubair Saima"/>
        </authorList>
    </citation>
    <scope>NUCLEOTIDE SEQUENCE [LARGE SCALE GENOMIC DNA]</scope>
    <source>
        <strain evidence="9">V1</strain>
    </source>
</reference>
<evidence type="ECO:0000256" key="2">
    <source>
        <dbReference type="ARBA" id="ARBA00022475"/>
    </source>
</evidence>
<evidence type="ECO:0000256" key="6">
    <source>
        <dbReference type="SAM" id="Phobius"/>
    </source>
</evidence>
<dbReference type="Proteomes" id="UP000323594">
    <property type="component" value="Chromosome"/>
</dbReference>
<dbReference type="EMBL" id="CP042817">
    <property type="protein sequence ID" value="QEJ98128.1"/>
    <property type="molecule type" value="Genomic_DNA"/>
</dbReference>
<organism evidence="7 9">
    <name type="scientific">Treponema phagedenis</name>
    <dbReference type="NCBI Taxonomy" id="162"/>
    <lineage>
        <taxon>Bacteria</taxon>
        <taxon>Pseudomonadati</taxon>
        <taxon>Spirochaetota</taxon>
        <taxon>Spirochaetia</taxon>
        <taxon>Spirochaetales</taxon>
        <taxon>Treponemataceae</taxon>
        <taxon>Treponema</taxon>
    </lineage>
</organism>
<evidence type="ECO:0000313" key="9">
    <source>
        <dbReference type="Proteomes" id="UP000042527"/>
    </source>
</evidence>
<evidence type="ECO:0000256" key="3">
    <source>
        <dbReference type="ARBA" id="ARBA00022692"/>
    </source>
</evidence>
<feature type="transmembrane region" description="Helical" evidence="6">
    <location>
        <begin position="178"/>
        <end position="200"/>
    </location>
</feature>
<evidence type="ECO:0000256" key="1">
    <source>
        <dbReference type="ARBA" id="ARBA00004651"/>
    </source>
</evidence>
<feature type="transmembrane region" description="Helical" evidence="6">
    <location>
        <begin position="75"/>
        <end position="98"/>
    </location>
</feature>
<feature type="transmembrane region" description="Helical" evidence="6">
    <location>
        <begin position="50"/>
        <end position="69"/>
    </location>
</feature>
<dbReference type="GO" id="GO:0005886">
    <property type="term" value="C:plasma membrane"/>
    <property type="evidence" value="ECO:0007669"/>
    <property type="project" value="UniProtKB-SubCell"/>
</dbReference>
<dbReference type="EMBL" id="CDNC01000012">
    <property type="protein sequence ID" value="CEM61538.1"/>
    <property type="molecule type" value="Genomic_DNA"/>
</dbReference>
<evidence type="ECO:0000313" key="7">
    <source>
        <dbReference type="EMBL" id="CEM61538.1"/>
    </source>
</evidence>
<reference evidence="7" key="1">
    <citation type="submission" date="2015-01" db="EMBL/GenBank/DDBJ databases">
        <authorList>
            <person name="Xiang T."/>
            <person name="Song Y."/>
            <person name="Huang L."/>
            <person name="Wang B."/>
            <person name="Wu P."/>
        </authorList>
    </citation>
    <scope>NUCLEOTIDE SEQUENCE [LARGE SCALE GENOMIC DNA]</scope>
    <source>
        <strain evidence="7">V1</strain>
    </source>
</reference>
<dbReference type="GeneID" id="57753139"/>
<dbReference type="RefSeq" id="WP_024753600.1">
    <property type="nucleotide sequence ID" value="NZ_CDNC01000012.1"/>
</dbReference>
<protein>
    <submittedName>
        <fullName evidence="8">ABC transporter permease</fullName>
    </submittedName>
    <submittedName>
        <fullName evidence="7">D-ribose transporter subunit membrane component of ABC superfamily</fullName>
    </submittedName>
</protein>
<dbReference type="GO" id="GO:0022857">
    <property type="term" value="F:transmembrane transporter activity"/>
    <property type="evidence" value="ECO:0007669"/>
    <property type="project" value="InterPro"/>
</dbReference>
<dbReference type="OrthoDB" id="368246at2"/>
<dbReference type="PANTHER" id="PTHR32196">
    <property type="entry name" value="ABC TRANSPORTER PERMEASE PROTEIN YPHD-RELATED-RELATED"/>
    <property type="match status" value="1"/>
</dbReference>